<dbReference type="SUPFAM" id="SSF75005">
    <property type="entry name" value="Arabinanase/levansucrase/invertase"/>
    <property type="match status" value="1"/>
</dbReference>
<evidence type="ECO:0000313" key="2">
    <source>
        <dbReference type="Proteomes" id="UP000295814"/>
    </source>
</evidence>
<protein>
    <recommendedName>
        <fullName evidence="3">Glycosyl hydrolase family 32 N-terminal domain-containing protein</fullName>
    </recommendedName>
</protein>
<dbReference type="RefSeq" id="WP_133354923.1">
    <property type="nucleotide sequence ID" value="NZ_SMZJ02000001.1"/>
</dbReference>
<organism evidence="1 2">
    <name type="scientific">Seonamhaeicola sediminis</name>
    <dbReference type="NCBI Taxonomy" id="2528206"/>
    <lineage>
        <taxon>Bacteria</taxon>
        <taxon>Pseudomonadati</taxon>
        <taxon>Bacteroidota</taxon>
        <taxon>Flavobacteriia</taxon>
        <taxon>Flavobacteriales</taxon>
        <taxon>Flavobacteriaceae</taxon>
    </lineage>
</organism>
<dbReference type="Gene3D" id="2.115.10.20">
    <property type="entry name" value="Glycosyl hydrolase domain, family 43"/>
    <property type="match status" value="2"/>
</dbReference>
<dbReference type="AlphaFoldDB" id="A0A562YH99"/>
<dbReference type="PANTHER" id="PTHR35279:SF1">
    <property type="entry name" value="ARABINANASE_LEVANSUCRASE_INVERTASE"/>
    <property type="match status" value="1"/>
</dbReference>
<sequence length="316" mass="36756">MTYIKSKWEKKGLIFKPKGNLDWSLTHAQVPFAHLINDDILRIFYSTRDKNSCSSVSFIDVEPDNPLNIHYIHKLPVLQKGKRGSFDDSGTMPSWFINHENKLYMYYTAWNKSVDASYRLSIGLAVSEDNGISFEKLFRGPILDRNIHDPIWVGQPCVIIEDGIWKMWYLCCEKIEVINNIPEPFYNVKYAQSYDGINWIRENRICIDFDFGKIDAIGRPCVYKDEGIYKMYHSNRKALGYRENKEAAYSIGYSESEDGIHWKRLDDLAGIEKSDMGWDSLMNEYCTTYMFNGVRYLIYNGNGFGKSGFGYAVLRK</sequence>
<accession>A0A562YH99</accession>
<proteinExistence type="predicted"/>
<dbReference type="Proteomes" id="UP000295814">
    <property type="component" value="Unassembled WGS sequence"/>
</dbReference>
<reference evidence="1 2" key="2">
    <citation type="submission" date="2019-07" db="EMBL/GenBank/DDBJ databases">
        <title>Seonamhaeicola sp. W255 draft genome.</title>
        <authorList>
            <person name="Zhang X.-Y."/>
            <person name="Zhang R."/>
            <person name="Zhong Y.-L."/>
            <person name="Du Z.-J."/>
        </authorList>
    </citation>
    <scope>NUCLEOTIDE SEQUENCE [LARGE SCALE GENOMIC DNA]</scope>
    <source>
        <strain evidence="1 2">W255</strain>
    </source>
</reference>
<dbReference type="OrthoDB" id="9799605at2"/>
<comment type="caution">
    <text evidence="1">The sequence shown here is derived from an EMBL/GenBank/DDBJ whole genome shotgun (WGS) entry which is preliminary data.</text>
</comment>
<dbReference type="PANTHER" id="PTHR35279">
    <property type="match status" value="1"/>
</dbReference>
<name>A0A562YH99_9FLAO</name>
<evidence type="ECO:0000313" key="1">
    <source>
        <dbReference type="EMBL" id="TWO34385.1"/>
    </source>
</evidence>
<reference evidence="1 2" key="1">
    <citation type="submission" date="2019-03" db="EMBL/GenBank/DDBJ databases">
        <authorList>
            <person name="Zhong Y.L."/>
        </authorList>
    </citation>
    <scope>NUCLEOTIDE SEQUENCE [LARGE SCALE GENOMIC DNA]</scope>
    <source>
        <strain evidence="1 2">W255</strain>
    </source>
</reference>
<dbReference type="EMBL" id="SMZJ02000001">
    <property type="protein sequence ID" value="TWO34385.1"/>
    <property type="molecule type" value="Genomic_DNA"/>
</dbReference>
<gene>
    <name evidence="1" type="ORF">E1J38_000620</name>
</gene>
<dbReference type="InterPro" id="IPR023296">
    <property type="entry name" value="Glyco_hydro_beta-prop_sf"/>
</dbReference>
<keyword evidence="2" id="KW-1185">Reference proteome</keyword>
<evidence type="ECO:0008006" key="3">
    <source>
        <dbReference type="Google" id="ProtNLM"/>
    </source>
</evidence>